<name>A0AA40FGL9_9HYME</name>
<keyword evidence="2" id="KW-1185">Reference proteome</keyword>
<sequence length="100" mass="11503">MNEVQPVKRPNIEHRKLVCVLMPRADRYMSQGEMSQGRSVSKAPKVTVWNIQSLCEHCAFAVSGSCVKVSERRVPDGRYREYRWGSCFVQVSSRSPPFNR</sequence>
<gene>
    <name evidence="1" type="ORF">K0M31_014960</name>
</gene>
<protein>
    <submittedName>
        <fullName evidence="1">Uncharacterized protein</fullName>
    </submittedName>
</protein>
<evidence type="ECO:0000313" key="2">
    <source>
        <dbReference type="Proteomes" id="UP001177670"/>
    </source>
</evidence>
<evidence type="ECO:0000313" key="1">
    <source>
        <dbReference type="EMBL" id="KAK1118656.1"/>
    </source>
</evidence>
<reference evidence="1" key="1">
    <citation type="submission" date="2021-10" db="EMBL/GenBank/DDBJ databases">
        <title>Melipona bicolor Genome sequencing and assembly.</title>
        <authorList>
            <person name="Araujo N.S."/>
            <person name="Arias M.C."/>
        </authorList>
    </citation>
    <scope>NUCLEOTIDE SEQUENCE</scope>
    <source>
        <strain evidence="1">USP_2M_L1-L4_2017</strain>
        <tissue evidence="1">Whole body</tissue>
    </source>
</reference>
<organism evidence="1 2">
    <name type="scientific">Melipona bicolor</name>
    <dbReference type="NCBI Taxonomy" id="60889"/>
    <lineage>
        <taxon>Eukaryota</taxon>
        <taxon>Metazoa</taxon>
        <taxon>Ecdysozoa</taxon>
        <taxon>Arthropoda</taxon>
        <taxon>Hexapoda</taxon>
        <taxon>Insecta</taxon>
        <taxon>Pterygota</taxon>
        <taxon>Neoptera</taxon>
        <taxon>Endopterygota</taxon>
        <taxon>Hymenoptera</taxon>
        <taxon>Apocrita</taxon>
        <taxon>Aculeata</taxon>
        <taxon>Apoidea</taxon>
        <taxon>Anthophila</taxon>
        <taxon>Apidae</taxon>
        <taxon>Melipona</taxon>
    </lineage>
</organism>
<dbReference type="EMBL" id="JAHYIQ010000042">
    <property type="protein sequence ID" value="KAK1118656.1"/>
    <property type="molecule type" value="Genomic_DNA"/>
</dbReference>
<dbReference type="AlphaFoldDB" id="A0AA40FGL9"/>
<dbReference type="Proteomes" id="UP001177670">
    <property type="component" value="Unassembled WGS sequence"/>
</dbReference>
<comment type="caution">
    <text evidence="1">The sequence shown here is derived from an EMBL/GenBank/DDBJ whole genome shotgun (WGS) entry which is preliminary data.</text>
</comment>
<proteinExistence type="predicted"/>
<accession>A0AA40FGL9</accession>